<keyword evidence="4" id="KW-1003">Cell membrane</keyword>
<evidence type="ECO:0000256" key="4">
    <source>
        <dbReference type="ARBA" id="ARBA00022475"/>
    </source>
</evidence>
<gene>
    <name evidence="16" type="ORF">PBIL07802_LOCUS21094</name>
</gene>
<evidence type="ECO:0000256" key="9">
    <source>
        <dbReference type="ARBA" id="ARBA00023173"/>
    </source>
</evidence>
<dbReference type="GO" id="GO:0072320">
    <property type="term" value="F:volume-sensitive chloride channel activity"/>
    <property type="evidence" value="ECO:0007669"/>
    <property type="project" value="TreeGrafter"/>
</dbReference>
<reference evidence="16" key="1">
    <citation type="submission" date="2021-01" db="EMBL/GenBank/DDBJ databases">
        <authorList>
            <person name="Corre E."/>
            <person name="Pelletier E."/>
            <person name="Niang G."/>
            <person name="Scheremetjew M."/>
            <person name="Finn R."/>
            <person name="Kale V."/>
            <person name="Holt S."/>
            <person name="Cochrane G."/>
            <person name="Meng A."/>
            <person name="Brown T."/>
            <person name="Cohen L."/>
        </authorList>
    </citation>
    <scope>NUCLEOTIDE SEQUENCE</scope>
    <source>
        <strain evidence="16">NIES-2562</strain>
    </source>
</reference>
<feature type="signal peptide" evidence="15">
    <location>
        <begin position="1"/>
        <end position="23"/>
    </location>
</feature>
<keyword evidence="7" id="KW-0406">Ion transport</keyword>
<evidence type="ECO:0000256" key="14">
    <source>
        <dbReference type="SAM" id="Phobius"/>
    </source>
</evidence>
<dbReference type="AlphaFoldDB" id="A0A7S3DJ81"/>
<sequence>MRAIVGLLPILVCFGSILNPASAQSSFLLQLASDYIYTNNTGVLSQAYIYLGEYAHYVFRAIPRVDAVLASADGSILPLVEQVSNGADLAAQTVQCIPGIDTPLELYSYCSYIQSVVFFSLLGMLCFVFVLIACLFFCCCRCCNCRHCCNSCGGVKADSDPSCCSQCLYFSSFIVFTLCLVSLALAGALGAVGMLLSGEGIKNATVDGIQLLQGRMASLKNEALGLVNDVQLQVDGTSGFLSGYSNMREDLSSAHSTTQDFATSLSSLSNALSADGKSCTLCSSLANVAIPMQHAIESANFPGTLSISINVSSFTWTSLQSLLSISGDIDIELSTIMSSLQAGYADMYEPNKNVIVFTILGVFGIVILLVLSTFLSCCVKTPCCWWTTWLFFVLFSLIYWILFVVFSPITIGTSDSCASFPIRGDQQLLDRLVVVMPENISVSIDELGRNCLFDPTALDNEGFFPLIHLLDTEYVVNDPRTLFSSLSSEGNVGALQATIANLMPWADLEANATYLSTQVEYLNSSALGASDEEIDSYFTRIYSESGTLYSRTTINTYAPPTSSLGEELKVNVTRLIEIERASGVAVADAGSLVAAVESTITVLHSLQSNISFLNTVLLTIGSEAESRTLDLFRCDDIGLSYENVVASFCTSFVGAVEIVWVALWLTPMVFIVMLFIVGKGRKRLQRTEKYEKKGKASSNYKSAKGKKWSGEAPPPPPLQRQISHVDASKRKPTGAAALMQEVSHAEARVRQKDRTHSRAGPPPSAPPPVNPHYEYDEDVENGYNF</sequence>
<evidence type="ECO:0000256" key="5">
    <source>
        <dbReference type="ARBA" id="ARBA00022692"/>
    </source>
</evidence>
<feature type="transmembrane region" description="Helical" evidence="14">
    <location>
        <begin position="389"/>
        <end position="411"/>
    </location>
</feature>
<keyword evidence="12" id="KW-0407">Ion channel</keyword>
<keyword evidence="5 14" id="KW-0812">Transmembrane</keyword>
<keyword evidence="11" id="KW-0868">Chloride</keyword>
<dbReference type="PANTHER" id="PTHR12424">
    <property type="entry name" value="TWEETY-RELATED"/>
    <property type="match status" value="1"/>
</dbReference>
<accession>A0A7S3DJ81</accession>
<evidence type="ECO:0000256" key="8">
    <source>
        <dbReference type="ARBA" id="ARBA00023136"/>
    </source>
</evidence>
<evidence type="ECO:0000256" key="15">
    <source>
        <dbReference type="SAM" id="SignalP"/>
    </source>
</evidence>
<dbReference type="PANTHER" id="PTHR12424:SF8">
    <property type="entry name" value="PROTEIN TWEETY"/>
    <property type="match status" value="1"/>
</dbReference>
<feature type="transmembrane region" description="Helical" evidence="14">
    <location>
        <begin position="354"/>
        <end position="377"/>
    </location>
</feature>
<evidence type="ECO:0000256" key="3">
    <source>
        <dbReference type="ARBA" id="ARBA00022448"/>
    </source>
</evidence>
<evidence type="ECO:0000313" key="16">
    <source>
        <dbReference type="EMBL" id="CAE0258828.1"/>
    </source>
</evidence>
<proteinExistence type="inferred from homology"/>
<evidence type="ECO:0000256" key="6">
    <source>
        <dbReference type="ARBA" id="ARBA00022989"/>
    </source>
</evidence>
<evidence type="ECO:0000256" key="11">
    <source>
        <dbReference type="ARBA" id="ARBA00023214"/>
    </source>
</evidence>
<feature type="compositionally biased region" description="Basic and acidic residues" evidence="13">
    <location>
        <begin position="743"/>
        <end position="756"/>
    </location>
</feature>
<keyword evidence="15" id="KW-0732">Signal</keyword>
<feature type="chain" id="PRO_5030940493" evidence="15">
    <location>
        <begin position="24"/>
        <end position="785"/>
    </location>
</feature>
<dbReference type="GO" id="GO:0034707">
    <property type="term" value="C:chloride channel complex"/>
    <property type="evidence" value="ECO:0007669"/>
    <property type="project" value="UniProtKB-KW"/>
</dbReference>
<evidence type="ECO:0000256" key="10">
    <source>
        <dbReference type="ARBA" id="ARBA00023180"/>
    </source>
</evidence>
<feature type="region of interest" description="Disordered" evidence="13">
    <location>
        <begin position="687"/>
        <end position="785"/>
    </location>
</feature>
<dbReference type="InterPro" id="IPR006990">
    <property type="entry name" value="Tweety"/>
</dbReference>
<name>A0A7S3DJ81_9EUKA</name>
<comment type="subcellular location">
    <subcellularLocation>
        <location evidence="1">Cell membrane</location>
        <topology evidence="1">Multi-pass membrane protein</topology>
    </subcellularLocation>
</comment>
<feature type="compositionally biased region" description="Pro residues" evidence="13">
    <location>
        <begin position="760"/>
        <end position="770"/>
    </location>
</feature>
<evidence type="ECO:0000256" key="2">
    <source>
        <dbReference type="ARBA" id="ARBA00009849"/>
    </source>
</evidence>
<evidence type="ECO:0000256" key="13">
    <source>
        <dbReference type="SAM" id="MobiDB-lite"/>
    </source>
</evidence>
<feature type="transmembrane region" description="Helical" evidence="14">
    <location>
        <begin position="658"/>
        <end position="677"/>
    </location>
</feature>
<keyword evidence="9" id="KW-0869">Chloride channel</keyword>
<dbReference type="GO" id="GO:0005229">
    <property type="term" value="F:intracellularly calcium-gated chloride channel activity"/>
    <property type="evidence" value="ECO:0007669"/>
    <property type="project" value="TreeGrafter"/>
</dbReference>
<organism evidence="16">
    <name type="scientific">Palpitomonas bilix</name>
    <dbReference type="NCBI Taxonomy" id="652834"/>
    <lineage>
        <taxon>Eukaryota</taxon>
        <taxon>Eukaryota incertae sedis</taxon>
    </lineage>
</organism>
<evidence type="ECO:0000256" key="1">
    <source>
        <dbReference type="ARBA" id="ARBA00004651"/>
    </source>
</evidence>
<feature type="compositionally biased region" description="Acidic residues" evidence="13">
    <location>
        <begin position="775"/>
        <end position="785"/>
    </location>
</feature>
<dbReference type="GO" id="GO:0005886">
    <property type="term" value="C:plasma membrane"/>
    <property type="evidence" value="ECO:0007669"/>
    <property type="project" value="UniProtKB-SubCell"/>
</dbReference>
<feature type="transmembrane region" description="Helical" evidence="14">
    <location>
        <begin position="173"/>
        <end position="196"/>
    </location>
</feature>
<keyword evidence="3" id="KW-0813">Transport</keyword>
<dbReference type="EMBL" id="HBIB01032563">
    <property type="protein sequence ID" value="CAE0258828.1"/>
    <property type="molecule type" value="Transcribed_RNA"/>
</dbReference>
<protein>
    <submittedName>
        <fullName evidence="16">Uncharacterized protein</fullName>
    </submittedName>
</protein>
<keyword evidence="6 14" id="KW-1133">Transmembrane helix</keyword>
<keyword evidence="8 14" id="KW-0472">Membrane</keyword>
<evidence type="ECO:0000256" key="7">
    <source>
        <dbReference type="ARBA" id="ARBA00023065"/>
    </source>
</evidence>
<feature type="transmembrane region" description="Helical" evidence="14">
    <location>
        <begin position="112"/>
        <end position="137"/>
    </location>
</feature>
<comment type="similarity">
    <text evidence="2">Belongs to the tweety family.</text>
</comment>
<keyword evidence="10" id="KW-0325">Glycoprotein</keyword>
<evidence type="ECO:0000256" key="12">
    <source>
        <dbReference type="ARBA" id="ARBA00023303"/>
    </source>
</evidence>